<sequence length="52" mass="5756">MPVVAGHEEIGVRLPTVAERFGVCPAMISCIERGARRDDNLADAYRDWLRAA</sequence>
<evidence type="ECO:0000313" key="1">
    <source>
        <dbReference type="EMBL" id="XDQ76517.1"/>
    </source>
</evidence>
<protein>
    <submittedName>
        <fullName evidence="1">Uncharacterized protein</fullName>
    </submittedName>
</protein>
<dbReference type="AlphaFoldDB" id="A0AB39T949"/>
<dbReference type="RefSeq" id="WP_369149142.1">
    <property type="nucleotide sequence ID" value="NZ_CP163444.1"/>
</dbReference>
<gene>
    <name evidence="1" type="ORF">AB5J54_41105</name>
</gene>
<accession>A0AB39T949</accession>
<organism evidence="1">
    <name type="scientific">Streptomyces sp. R44</name>
    <dbReference type="NCBI Taxonomy" id="3238633"/>
    <lineage>
        <taxon>Bacteria</taxon>
        <taxon>Bacillati</taxon>
        <taxon>Actinomycetota</taxon>
        <taxon>Actinomycetes</taxon>
        <taxon>Kitasatosporales</taxon>
        <taxon>Streptomycetaceae</taxon>
        <taxon>Streptomyces</taxon>
    </lineage>
</organism>
<proteinExistence type="predicted"/>
<dbReference type="EMBL" id="CP163444">
    <property type="protein sequence ID" value="XDQ76517.1"/>
    <property type="molecule type" value="Genomic_DNA"/>
</dbReference>
<reference evidence="1" key="1">
    <citation type="submission" date="2024-07" db="EMBL/GenBank/DDBJ databases">
        <authorList>
            <person name="Yu S.T."/>
        </authorList>
    </citation>
    <scope>NUCLEOTIDE SEQUENCE</scope>
    <source>
        <strain evidence="1">R44</strain>
    </source>
</reference>
<name>A0AB39T949_9ACTN</name>